<dbReference type="KEGG" id="vg:26796391"/>
<evidence type="ECO:0000313" key="1">
    <source>
        <dbReference type="EMBL" id="AKF15136.1"/>
    </source>
</evidence>
<dbReference type="RefSeq" id="YP_009225393.1">
    <property type="nucleotide sequence ID" value="NC_029093.1"/>
</dbReference>
<protein>
    <submittedName>
        <fullName evidence="1">Uncharacterized protein</fullName>
    </submittedName>
</protein>
<organism evidence="1 2">
    <name type="scientific">Mycobacterium phage Mindy</name>
    <dbReference type="NCBI Taxonomy" id="1647311"/>
    <lineage>
        <taxon>Viruses</taxon>
        <taxon>Duplodnaviria</taxon>
        <taxon>Heunggongvirae</taxon>
        <taxon>Uroviricota</taxon>
        <taxon>Caudoviricetes</taxon>
        <taxon>Kostyavirus</taxon>
        <taxon>Kostyavirus toto</taxon>
    </lineage>
</organism>
<evidence type="ECO:0000313" key="2">
    <source>
        <dbReference type="Proteomes" id="UP000201946"/>
    </source>
</evidence>
<dbReference type="EMBL" id="KR080204">
    <property type="protein sequence ID" value="AKF15136.1"/>
    <property type="molecule type" value="Genomic_DNA"/>
</dbReference>
<proteinExistence type="predicted"/>
<accession>A0A0F6YS99</accession>
<name>A0A0F6YS99_9CAUD</name>
<dbReference type="GeneID" id="26796391"/>
<sequence length="98" mass="11295">MSVPTVKPSAHSASPLASYRGDIPMENCNACGAQRFPWLGSPHYKCHANFVRMVWGEDGRWHEIPEPHTAEEFELQYLKDGYDNHEFPDFHPRKLAKK</sequence>
<dbReference type="Proteomes" id="UP000201946">
    <property type="component" value="Segment"/>
</dbReference>
<reference evidence="1 2" key="1">
    <citation type="journal article" date="2015" name="Genome Announc.">
        <title>Genome Sequence of Mycobacteriophage Mindy.</title>
        <authorList>
            <person name="Pope W.H."/>
            <person name="Bernstein N.I."/>
            <person name="Fasolas C.S."/>
            <person name="Mezghani N."/>
            <person name="Pressimone C.A."/>
            <person name="Selvakumar P."/>
            <person name="Stanton A.C."/>
            <person name="Lapin J.S."/>
            <person name="Prout A.K."/>
            <person name="Grubb S.R."/>
            <person name="Warner M.H."/>
            <person name="Bowman C.A."/>
            <person name="Russell D.A."/>
            <person name="Hatfull G.F."/>
        </authorList>
    </citation>
    <scope>NUCLEOTIDE SEQUENCE [LARGE SCALE GENOMIC DNA]</scope>
</reference>
<gene>
    <name evidence="1" type="primary">108</name>
    <name evidence="1" type="ORF">SEA_MINDY_108</name>
</gene>